<dbReference type="RefSeq" id="WP_071061709.1">
    <property type="nucleotide sequence ID" value="NZ_MKIE01000002.1"/>
</dbReference>
<reference evidence="2 3" key="1">
    <citation type="submission" date="2016-09" db="EMBL/GenBank/DDBJ databases">
        <title>Genome sequence of Eubacterium angustum.</title>
        <authorList>
            <person name="Poehlein A."/>
            <person name="Daniel R."/>
        </authorList>
    </citation>
    <scope>NUCLEOTIDE SEQUENCE [LARGE SCALE GENOMIC DNA]</scope>
    <source>
        <strain evidence="2 3">DSM 1989</strain>
    </source>
</reference>
<dbReference type="Pfam" id="PF19789">
    <property type="entry name" value="DUF6273"/>
    <property type="match status" value="1"/>
</dbReference>
<feature type="domain" description="DUF6273" evidence="1">
    <location>
        <begin position="44"/>
        <end position="259"/>
    </location>
</feature>
<dbReference type="EMBL" id="MKIE01000002">
    <property type="protein sequence ID" value="OHW62894.1"/>
    <property type="molecule type" value="Genomic_DNA"/>
</dbReference>
<organism evidence="2 3">
    <name type="scientific">Andreesenia angusta</name>
    <dbReference type="NCBI Taxonomy" id="39480"/>
    <lineage>
        <taxon>Bacteria</taxon>
        <taxon>Bacillati</taxon>
        <taxon>Bacillota</taxon>
        <taxon>Tissierellia</taxon>
        <taxon>Tissierellales</taxon>
        <taxon>Gottschalkiaceae</taxon>
        <taxon>Andreesenia</taxon>
    </lineage>
</organism>
<sequence length="443" mass="47524">MPQLISALPTGSKVKFGRYSIESSAIEDIIWKIADKNHVGYPANSVTLITDKIIDLRGFDAKEPSNANADRKSYGNNRYSHSNLRQWLNKAGKPWYAAAHATDATPNDTGMSEATGYDDINGFLSSFSADELGVMMDTTLTVAKNTVTDGGSTETVVDKVFLASVTEVGLANETGGAEGTLLPIFSNDASRIATATNQAVANTLSTSKPATGAAWHWWLRSPSSAYSSNVRNVSTSGALDSYFACNGHYGLRPLCNLKSDILVSDTPDADGAYTVVFTNVISTNLATTDKLNFTWTVGTIGTHAAVKSQLHIYDNLGSLIKTGAIQEGIGAKSEKLIPSAAGNYKAKVKLWSDVTAENWSNEISYTLDVLRYAITLDKPITISAGEELQKIEINAKQGGVAMDLQSIDHEKLVYKANTPNSTVADIEIEGKDAKIDKIAYTVN</sequence>
<name>A0A1S1V8R5_9FIRM</name>
<comment type="caution">
    <text evidence="2">The sequence shown here is derived from an EMBL/GenBank/DDBJ whole genome shotgun (WGS) entry which is preliminary data.</text>
</comment>
<dbReference type="Proteomes" id="UP000180254">
    <property type="component" value="Unassembled WGS sequence"/>
</dbReference>
<evidence type="ECO:0000313" key="3">
    <source>
        <dbReference type="Proteomes" id="UP000180254"/>
    </source>
</evidence>
<evidence type="ECO:0000259" key="1">
    <source>
        <dbReference type="Pfam" id="PF19789"/>
    </source>
</evidence>
<proteinExistence type="predicted"/>
<keyword evidence="3" id="KW-1185">Reference proteome</keyword>
<protein>
    <recommendedName>
        <fullName evidence="1">DUF6273 domain-containing protein</fullName>
    </recommendedName>
</protein>
<dbReference type="OrthoDB" id="7820733at2"/>
<gene>
    <name evidence="2" type="ORF">EUAN_06780</name>
</gene>
<evidence type="ECO:0000313" key="2">
    <source>
        <dbReference type="EMBL" id="OHW62894.1"/>
    </source>
</evidence>
<accession>A0A1S1V8R5</accession>
<dbReference type="InterPro" id="IPR046240">
    <property type="entry name" value="DUF6273"/>
</dbReference>
<dbReference type="STRING" id="39480.EUAN_06780"/>
<dbReference type="AlphaFoldDB" id="A0A1S1V8R5"/>